<gene>
    <name evidence="1" type="ORF">CJ030_MR2G023342</name>
</gene>
<dbReference type="Proteomes" id="UP000516437">
    <property type="component" value="Chromosome 2"/>
</dbReference>
<name>A0A6A1WFA6_9ROSI</name>
<evidence type="ECO:0000313" key="2">
    <source>
        <dbReference type="Proteomes" id="UP000516437"/>
    </source>
</evidence>
<protein>
    <submittedName>
        <fullName evidence="1">Uncharacterized protein</fullName>
    </submittedName>
</protein>
<sequence length="231" mass="26285">MVFDPTRKDHTDHPRDFNEITGADIFNAELPTYWFCLERKNRGRRKTYLPFVTVNSHRLLINFEMSDTDRVDPVVIDSIWFTRNSIVHQQAILNLYDLQSSIFRRFTAHLMAWSERFSSPPCVWNPPGPGVIKLNFDTAVTHTSLVFAVVCRNSDGEVIAARSGWKIGSYPLEDEAIDCCGEYRDIVILEVPISFGASRTPIGVPALDLAPTMSDLSLEVDHLIRRTKDLS</sequence>
<comment type="caution">
    <text evidence="1">The sequence shown here is derived from an EMBL/GenBank/DDBJ whole genome shotgun (WGS) entry which is preliminary data.</text>
</comment>
<reference evidence="1 2" key="1">
    <citation type="journal article" date="2019" name="Plant Biotechnol. J.">
        <title>The red bayberry genome and genetic basis of sex determination.</title>
        <authorList>
            <person name="Jia H.M."/>
            <person name="Jia H.J."/>
            <person name="Cai Q.L."/>
            <person name="Wang Y."/>
            <person name="Zhao H.B."/>
            <person name="Yang W.F."/>
            <person name="Wang G.Y."/>
            <person name="Li Y.H."/>
            <person name="Zhan D.L."/>
            <person name="Shen Y.T."/>
            <person name="Niu Q.F."/>
            <person name="Chang L."/>
            <person name="Qiu J."/>
            <person name="Zhao L."/>
            <person name="Xie H.B."/>
            <person name="Fu W.Y."/>
            <person name="Jin J."/>
            <person name="Li X.W."/>
            <person name="Jiao Y."/>
            <person name="Zhou C.C."/>
            <person name="Tu T."/>
            <person name="Chai C.Y."/>
            <person name="Gao J.L."/>
            <person name="Fan L.J."/>
            <person name="van de Weg E."/>
            <person name="Wang J.Y."/>
            <person name="Gao Z.S."/>
        </authorList>
    </citation>
    <scope>NUCLEOTIDE SEQUENCE [LARGE SCALE GENOMIC DNA]</scope>
    <source>
        <tissue evidence="1">Leaves</tissue>
    </source>
</reference>
<accession>A0A6A1WFA6</accession>
<evidence type="ECO:0000313" key="1">
    <source>
        <dbReference type="EMBL" id="KAB1223901.1"/>
    </source>
</evidence>
<proteinExistence type="predicted"/>
<dbReference type="EMBL" id="RXIC02000020">
    <property type="protein sequence ID" value="KAB1223901.1"/>
    <property type="molecule type" value="Genomic_DNA"/>
</dbReference>
<dbReference type="AlphaFoldDB" id="A0A6A1WFA6"/>
<organism evidence="1 2">
    <name type="scientific">Morella rubra</name>
    <name type="common">Chinese bayberry</name>
    <dbReference type="NCBI Taxonomy" id="262757"/>
    <lineage>
        <taxon>Eukaryota</taxon>
        <taxon>Viridiplantae</taxon>
        <taxon>Streptophyta</taxon>
        <taxon>Embryophyta</taxon>
        <taxon>Tracheophyta</taxon>
        <taxon>Spermatophyta</taxon>
        <taxon>Magnoliopsida</taxon>
        <taxon>eudicotyledons</taxon>
        <taxon>Gunneridae</taxon>
        <taxon>Pentapetalae</taxon>
        <taxon>rosids</taxon>
        <taxon>fabids</taxon>
        <taxon>Fagales</taxon>
        <taxon>Myricaceae</taxon>
        <taxon>Morella</taxon>
    </lineage>
</organism>
<keyword evidence="2" id="KW-1185">Reference proteome</keyword>